<comment type="caution">
    <text evidence="1">The sequence shown here is derived from an EMBL/GenBank/DDBJ whole genome shotgun (WGS) entry which is preliminary data.</text>
</comment>
<name>A0A1D1UK52_RAMVA</name>
<reference evidence="1 2" key="1">
    <citation type="journal article" date="2016" name="Nat. Commun.">
        <title>Extremotolerant tardigrade genome and improved radiotolerance of human cultured cells by tardigrade-unique protein.</title>
        <authorList>
            <person name="Hashimoto T."/>
            <person name="Horikawa D.D."/>
            <person name="Saito Y."/>
            <person name="Kuwahara H."/>
            <person name="Kozuka-Hata H."/>
            <person name="Shin-I T."/>
            <person name="Minakuchi Y."/>
            <person name="Ohishi K."/>
            <person name="Motoyama A."/>
            <person name="Aizu T."/>
            <person name="Enomoto A."/>
            <person name="Kondo K."/>
            <person name="Tanaka S."/>
            <person name="Hara Y."/>
            <person name="Koshikawa S."/>
            <person name="Sagara H."/>
            <person name="Miura T."/>
            <person name="Yokobori S."/>
            <person name="Miyagawa K."/>
            <person name="Suzuki Y."/>
            <person name="Kubo T."/>
            <person name="Oyama M."/>
            <person name="Kohara Y."/>
            <person name="Fujiyama A."/>
            <person name="Arakawa K."/>
            <person name="Katayama T."/>
            <person name="Toyoda A."/>
            <person name="Kunieda T."/>
        </authorList>
    </citation>
    <scope>NUCLEOTIDE SEQUENCE [LARGE SCALE GENOMIC DNA]</scope>
    <source>
        <strain evidence="1 2">YOKOZUNA-1</strain>
    </source>
</reference>
<dbReference type="EMBL" id="BDGG01000001">
    <property type="protein sequence ID" value="GAU90094.1"/>
    <property type="molecule type" value="Genomic_DNA"/>
</dbReference>
<organism evidence="1 2">
    <name type="scientific">Ramazzottius varieornatus</name>
    <name type="common">Water bear</name>
    <name type="synonym">Tardigrade</name>
    <dbReference type="NCBI Taxonomy" id="947166"/>
    <lineage>
        <taxon>Eukaryota</taxon>
        <taxon>Metazoa</taxon>
        <taxon>Ecdysozoa</taxon>
        <taxon>Tardigrada</taxon>
        <taxon>Eutardigrada</taxon>
        <taxon>Parachela</taxon>
        <taxon>Hypsibioidea</taxon>
        <taxon>Ramazzottiidae</taxon>
        <taxon>Ramazzottius</taxon>
    </lineage>
</organism>
<protein>
    <submittedName>
        <fullName evidence="1">Uncharacterized protein</fullName>
    </submittedName>
</protein>
<accession>A0A1D1UK52</accession>
<keyword evidence="2" id="KW-1185">Reference proteome</keyword>
<dbReference type="Proteomes" id="UP000186922">
    <property type="component" value="Unassembled WGS sequence"/>
</dbReference>
<gene>
    <name evidence="1" type="primary">RvY_02563-1</name>
    <name evidence="1" type="synonym">RvY_02563.1</name>
    <name evidence="1" type="ORF">RvY_02563</name>
</gene>
<evidence type="ECO:0000313" key="2">
    <source>
        <dbReference type="Proteomes" id="UP000186922"/>
    </source>
</evidence>
<sequence length="88" mass="9437">MAYSTDSLLEFYVGIPEGYPEGQQPPPVAENTFNEIVENVVNLAAPAVQAAPPLVPAAATVPATVPAEDLGIFPHRDINVKYMERKST</sequence>
<dbReference type="AlphaFoldDB" id="A0A1D1UK52"/>
<proteinExistence type="predicted"/>
<evidence type="ECO:0000313" key="1">
    <source>
        <dbReference type="EMBL" id="GAU90094.1"/>
    </source>
</evidence>